<dbReference type="InParanoid" id="Q22ML0"/>
<evidence type="ECO:0000313" key="1">
    <source>
        <dbReference type="EMBL" id="EAR86323.1"/>
    </source>
</evidence>
<proteinExistence type="predicted"/>
<protein>
    <submittedName>
        <fullName evidence="1">Uncharacterized protein</fullName>
    </submittedName>
</protein>
<dbReference type="Proteomes" id="UP000009168">
    <property type="component" value="Unassembled WGS sequence"/>
</dbReference>
<gene>
    <name evidence="1" type="ORF">TTHERM_00035090</name>
</gene>
<dbReference type="RefSeq" id="XP_977010.1">
    <property type="nucleotide sequence ID" value="XM_971917.1"/>
</dbReference>
<keyword evidence="2" id="KW-1185">Reference proteome</keyword>
<organism evidence="1 2">
    <name type="scientific">Tetrahymena thermophila (strain SB210)</name>
    <dbReference type="NCBI Taxonomy" id="312017"/>
    <lineage>
        <taxon>Eukaryota</taxon>
        <taxon>Sar</taxon>
        <taxon>Alveolata</taxon>
        <taxon>Ciliophora</taxon>
        <taxon>Intramacronucleata</taxon>
        <taxon>Oligohymenophorea</taxon>
        <taxon>Hymenostomatida</taxon>
        <taxon>Tetrahymenina</taxon>
        <taxon>Tetrahymenidae</taxon>
        <taxon>Tetrahymena</taxon>
    </lineage>
</organism>
<dbReference type="KEGG" id="tet:TTHERM_00035090"/>
<accession>Q22ML0</accession>
<reference evidence="2" key="1">
    <citation type="journal article" date="2006" name="PLoS Biol.">
        <title>Macronuclear genome sequence of the ciliate Tetrahymena thermophila, a model eukaryote.</title>
        <authorList>
            <person name="Eisen J.A."/>
            <person name="Coyne R.S."/>
            <person name="Wu M."/>
            <person name="Wu D."/>
            <person name="Thiagarajan M."/>
            <person name="Wortman J.R."/>
            <person name="Badger J.H."/>
            <person name="Ren Q."/>
            <person name="Amedeo P."/>
            <person name="Jones K.M."/>
            <person name="Tallon L.J."/>
            <person name="Delcher A.L."/>
            <person name="Salzberg S.L."/>
            <person name="Silva J.C."/>
            <person name="Haas B.J."/>
            <person name="Majoros W.H."/>
            <person name="Farzad M."/>
            <person name="Carlton J.M."/>
            <person name="Smith R.K. Jr."/>
            <person name="Garg J."/>
            <person name="Pearlman R.E."/>
            <person name="Karrer K.M."/>
            <person name="Sun L."/>
            <person name="Manning G."/>
            <person name="Elde N.C."/>
            <person name="Turkewitz A.P."/>
            <person name="Asai D.J."/>
            <person name="Wilkes D.E."/>
            <person name="Wang Y."/>
            <person name="Cai H."/>
            <person name="Collins K."/>
            <person name="Stewart B.A."/>
            <person name="Lee S.R."/>
            <person name="Wilamowska K."/>
            <person name="Weinberg Z."/>
            <person name="Ruzzo W.L."/>
            <person name="Wloga D."/>
            <person name="Gaertig J."/>
            <person name="Frankel J."/>
            <person name="Tsao C.-C."/>
            <person name="Gorovsky M.A."/>
            <person name="Keeling P.J."/>
            <person name="Waller R.F."/>
            <person name="Patron N.J."/>
            <person name="Cherry J.M."/>
            <person name="Stover N.A."/>
            <person name="Krieger C.J."/>
            <person name="del Toro C."/>
            <person name="Ryder H.F."/>
            <person name="Williamson S.C."/>
            <person name="Barbeau R.A."/>
            <person name="Hamilton E.P."/>
            <person name="Orias E."/>
        </authorList>
    </citation>
    <scope>NUCLEOTIDE SEQUENCE [LARGE SCALE GENOMIC DNA]</scope>
    <source>
        <strain evidence="2">SB210</strain>
    </source>
</reference>
<evidence type="ECO:0000313" key="2">
    <source>
        <dbReference type="Proteomes" id="UP000009168"/>
    </source>
</evidence>
<sequence length="470" mass="55951">MIDYLKDNQKDILVYAVQQTFQKNYEHLQGDVFNTYFCLTNFSQQKEQLNKQKLDQVIVLNPYFFDTQLSQQINLVECVKLLVQNYFTDSQNRLAILSLTSSDQEIQDCFQQQPVDQIKNIQLQQDIEFTSFKHPQNVISQIKNIILKTQQFQRDDAILSLTFISPDNFDYSKQSKQELKKIIKEQLGKSDQISENNRKVILNCMTIGQQDNFLLQQMCEIMPQSIYQFCDNKDFIEKFKDTILSVQSIFMTDIETTLTFKSDSNLIDYSVVEFPKNWINLNEYTYKFSYPFLYKFQELNHLFKLRIQFKGSLSKESIQETIGFNRSSFTYNNQKYFYERAITIDLVQQTQELSNDQNQLNTKCQIAFLKEKYVIPFLQSYIEKFKENKEEVIEMLSICLEKINQLDVKQSFVHLYSKQVLQIINKFIEKNECEEKEKKKVDSFVNEALFVLQNQLQPIKIYLKIKEQLQ</sequence>
<dbReference type="EMBL" id="GG662720">
    <property type="protein sequence ID" value="EAR86323.1"/>
    <property type="molecule type" value="Genomic_DNA"/>
</dbReference>
<dbReference type="AlphaFoldDB" id="Q22ML0"/>
<name>Q22ML0_TETTS</name>
<dbReference type="GeneID" id="7843907"/>
<dbReference type="HOGENOM" id="CLU_582049_0_0_1"/>